<feature type="compositionally biased region" description="Basic residues" evidence="9">
    <location>
        <begin position="640"/>
        <end position="650"/>
    </location>
</feature>
<comment type="caution">
    <text evidence="11">The sequence shown here is derived from an EMBL/GenBank/DDBJ whole genome shotgun (WGS) entry which is preliminary data.</text>
</comment>
<dbReference type="InterPro" id="IPR036187">
    <property type="entry name" value="DNA_mismatch_repair_MutS_sf"/>
</dbReference>
<evidence type="ECO:0000259" key="10">
    <source>
        <dbReference type="PROSITE" id="PS50828"/>
    </source>
</evidence>
<keyword evidence="5 7" id="KW-0694">RNA-binding</keyword>
<organism evidence="11 12">
    <name type="scientific">Heminiphilus faecis</name>
    <dbReference type="NCBI Taxonomy" id="2601703"/>
    <lineage>
        <taxon>Bacteria</taxon>
        <taxon>Pseudomonadati</taxon>
        <taxon>Bacteroidota</taxon>
        <taxon>Bacteroidia</taxon>
        <taxon>Bacteroidales</taxon>
        <taxon>Muribaculaceae</taxon>
        <taxon>Heminiphilus</taxon>
    </lineage>
</organism>
<reference evidence="11 12" key="1">
    <citation type="submission" date="2024-03" db="EMBL/GenBank/DDBJ databases">
        <title>Mouse gut bacterial collection (mGBC) of GemPharmatech.</title>
        <authorList>
            <person name="He Y."/>
            <person name="Dong L."/>
            <person name="Wu D."/>
            <person name="Gao X."/>
            <person name="Lin Z."/>
        </authorList>
    </citation>
    <scope>NUCLEOTIDE SEQUENCE [LARGE SCALE GENOMIC DNA]</scope>
    <source>
        <strain evidence="11 12">54-13</strain>
    </source>
</reference>
<dbReference type="Gene3D" id="3.40.50.300">
    <property type="entry name" value="P-loop containing nucleotide triphosphate hydrolases"/>
    <property type="match status" value="1"/>
</dbReference>
<evidence type="ECO:0000256" key="6">
    <source>
        <dbReference type="ARBA" id="ARBA00023125"/>
    </source>
</evidence>
<keyword evidence="7" id="KW-0255">Endonuclease</keyword>
<dbReference type="RefSeq" id="WP_121698291.1">
    <property type="nucleotide sequence ID" value="NZ_JBCLPP010000004.1"/>
</dbReference>
<keyword evidence="1 7" id="KW-0699">rRNA-binding</keyword>
<dbReference type="InterPro" id="IPR005747">
    <property type="entry name" value="MutS2"/>
</dbReference>
<dbReference type="CDD" id="cd06503">
    <property type="entry name" value="ATP-synt_Fo_b"/>
    <property type="match status" value="1"/>
</dbReference>
<dbReference type="EC" id="3.1.-.-" evidence="7"/>
<dbReference type="EC" id="3.6.4.-" evidence="7"/>
<proteinExistence type="inferred from homology"/>
<keyword evidence="4 7" id="KW-0067">ATP-binding</keyword>
<comment type="function">
    <text evidence="7">Acts as a ribosome collision sensor, splitting the ribosome into its 2 subunits. Detects stalled/collided 70S ribosomes which it binds and splits by an ATP-hydrolysis driven conformational change. Acts upstream of the ribosome quality control system (RQC), a ribosome-associated complex that mediates the extraction of incompletely synthesized nascent chains from stalled ribosomes and their subsequent degradation. Probably generates substrates for RQC.</text>
</comment>
<dbReference type="HAMAP" id="MF_00092">
    <property type="entry name" value="MutS2"/>
    <property type="match status" value="1"/>
</dbReference>
<evidence type="ECO:0000256" key="2">
    <source>
        <dbReference type="ARBA" id="ARBA00022741"/>
    </source>
</evidence>
<dbReference type="Pfam" id="PF20297">
    <property type="entry name" value="MSSS"/>
    <property type="match status" value="1"/>
</dbReference>
<sequence>MTYPDSFENKIGFTALRSSINERCLSSIGKEFCESMSFSNDYDVVKNKLEATGEMLSIITSGEAFPLEGIHDINTLLGSIKVPGTFIGASDLLTVRRTLTTINDIVAYFNSKRHEEGSEYPVLDEKASMLTPFPEVTKLIDRIIDRFGNVKDSASAELADIRSRINSTSGAINTIMRRVLARAAQAGYIDTDTTPSVRDGRLVIPVPPMNKRRINGIVHDESASGKTVYIEPAEIVEANNRIRELQLEERRETVRILTAFADDIRPHIEPILAGMDIVGELDFIHAKALFANDIGAHLPILGQDVEMEWYHAVHPVLLLSLRRQNKEIIPLDITLDRHARILIISGPNAGGKSVCLKTVGIVQYMTQCGMLPPLYENSHMGVFDDIFVDIGDDQSIEDDLSTYSSHLRNMKYFLANGRNTSLVLIDEFGSGTEPQIGGAIAQAILKQFNDRGMWGVITTHFQNLKHYAEDTEGLINGSMLYDRHLMQPTFRLSIGNPGSSFAVEIARKIGLPEYIISEAEAIVGSDYINMDKYLLDIARDKRYWENKRIAIRQKEKKLENQLSRYEDEAEQLREKRREILNDAKEEARKILEGSNASIERTIHEIKLAQADKTKTQEARKRLQTEKDALAQGEIGDHPLLKKAPKKKRQSKPANDIATARPLNVNDNVRLDGQGTVGKILEINGKNATVAFGMIKTTVKLDRLKATIAQAQSGAGPTTVVGGAVSDAQRRKQLDFKQEIDLRGMRVDEAVQALTYYIDDAIRFNAGTIRILHGTGTGALRQYLRQYLDTIDGIKSYRDEHVQFGGAGITVVELK</sequence>
<dbReference type="InterPro" id="IPR000432">
    <property type="entry name" value="DNA_mismatch_repair_MutS_C"/>
</dbReference>
<feature type="coiled-coil region" evidence="8">
    <location>
        <begin position="548"/>
        <end position="625"/>
    </location>
</feature>
<dbReference type="PIRSF" id="PIRSF005814">
    <property type="entry name" value="MutS_YshD"/>
    <property type="match status" value="1"/>
</dbReference>
<evidence type="ECO:0000256" key="3">
    <source>
        <dbReference type="ARBA" id="ARBA00022801"/>
    </source>
</evidence>
<evidence type="ECO:0000256" key="8">
    <source>
        <dbReference type="SAM" id="Coils"/>
    </source>
</evidence>
<keyword evidence="3 7" id="KW-0378">Hydrolase</keyword>
<gene>
    <name evidence="7" type="primary">mutS2</name>
    <name evidence="7" type="synonym">rqcU</name>
    <name evidence="11" type="ORF">AAK873_02160</name>
</gene>
<comment type="subunit">
    <text evidence="7">Homodimer. Binds to stalled ribosomes, contacting rRNA.</text>
</comment>
<keyword evidence="7" id="KW-0540">Nuclease</keyword>
<feature type="compositionally biased region" description="Basic and acidic residues" evidence="9">
    <location>
        <begin position="626"/>
        <end position="639"/>
    </location>
</feature>
<name>A0ABV4CSQ4_9BACT</name>
<dbReference type="PANTHER" id="PTHR48466">
    <property type="entry name" value="OS10G0509000 PROTEIN-RELATED"/>
    <property type="match status" value="1"/>
</dbReference>
<dbReference type="InterPro" id="IPR045076">
    <property type="entry name" value="MutS"/>
</dbReference>
<dbReference type="SUPFAM" id="SSF48334">
    <property type="entry name" value="DNA repair protein MutS, domain III"/>
    <property type="match status" value="1"/>
</dbReference>
<dbReference type="Proteomes" id="UP001565200">
    <property type="component" value="Unassembled WGS sequence"/>
</dbReference>
<dbReference type="Pfam" id="PF00488">
    <property type="entry name" value="MutS_V"/>
    <property type="match status" value="1"/>
</dbReference>
<comment type="function">
    <text evidence="7">Endonuclease that is involved in the suppression of homologous recombination and thus may have a key role in the control of bacterial genetic diversity.</text>
</comment>
<dbReference type="InterPro" id="IPR046893">
    <property type="entry name" value="MSSS"/>
</dbReference>
<evidence type="ECO:0000256" key="9">
    <source>
        <dbReference type="SAM" id="MobiDB-lite"/>
    </source>
</evidence>
<dbReference type="PROSITE" id="PS00486">
    <property type="entry name" value="DNA_MISMATCH_REPAIR_2"/>
    <property type="match status" value="1"/>
</dbReference>
<feature type="region of interest" description="Disordered" evidence="9">
    <location>
        <begin position="626"/>
        <end position="657"/>
    </location>
</feature>
<protein>
    <recommendedName>
        <fullName evidence="7">Endonuclease MutS2</fullName>
        <ecNumber evidence="7">3.1.-.-</ecNumber>
    </recommendedName>
    <alternativeName>
        <fullName evidence="7">Ribosome-associated protein quality control-upstream factor</fullName>
        <shortName evidence="7">RQC-upstream factor</shortName>
        <shortName evidence="7">RqcU</shortName>
        <ecNumber evidence="7">3.6.4.-</ecNumber>
    </alternativeName>
</protein>
<evidence type="ECO:0000256" key="4">
    <source>
        <dbReference type="ARBA" id="ARBA00022840"/>
    </source>
</evidence>
<dbReference type="PROSITE" id="PS50828">
    <property type="entry name" value="SMR"/>
    <property type="match status" value="1"/>
</dbReference>
<dbReference type="PANTHER" id="PTHR48466:SF2">
    <property type="entry name" value="OS10G0509000 PROTEIN"/>
    <property type="match status" value="1"/>
</dbReference>
<evidence type="ECO:0000313" key="11">
    <source>
        <dbReference type="EMBL" id="MEY8244421.1"/>
    </source>
</evidence>
<accession>A0ABV4CSQ4</accession>
<keyword evidence="6 7" id="KW-0238">DNA-binding</keyword>
<evidence type="ECO:0000313" key="12">
    <source>
        <dbReference type="Proteomes" id="UP001565200"/>
    </source>
</evidence>
<dbReference type="InterPro" id="IPR027417">
    <property type="entry name" value="P-loop_NTPase"/>
</dbReference>
<keyword evidence="8" id="KW-0175">Coiled coil</keyword>
<keyword evidence="2 7" id="KW-0547">Nucleotide-binding</keyword>
<dbReference type="SUPFAM" id="SSF52540">
    <property type="entry name" value="P-loop containing nucleoside triphosphate hydrolases"/>
    <property type="match status" value="1"/>
</dbReference>
<dbReference type="Gene3D" id="3.30.1370.110">
    <property type="match status" value="1"/>
</dbReference>
<dbReference type="InterPro" id="IPR036063">
    <property type="entry name" value="Smr_dom_sf"/>
</dbReference>
<dbReference type="InterPro" id="IPR002625">
    <property type="entry name" value="Smr_dom"/>
</dbReference>
<dbReference type="NCBIfam" id="TIGR01069">
    <property type="entry name" value="mutS2"/>
    <property type="match status" value="1"/>
</dbReference>
<evidence type="ECO:0000256" key="7">
    <source>
        <dbReference type="HAMAP-Rule" id="MF_00092"/>
    </source>
</evidence>
<dbReference type="SUPFAM" id="SSF160443">
    <property type="entry name" value="SMR domain-like"/>
    <property type="match status" value="1"/>
</dbReference>
<dbReference type="InterPro" id="IPR007696">
    <property type="entry name" value="DNA_mismatch_repair_MutS_core"/>
</dbReference>
<dbReference type="SMART" id="SM00534">
    <property type="entry name" value="MUTSac"/>
    <property type="match status" value="1"/>
</dbReference>
<dbReference type="Pfam" id="PF01713">
    <property type="entry name" value="Smr"/>
    <property type="match status" value="1"/>
</dbReference>
<dbReference type="SMART" id="SM00463">
    <property type="entry name" value="SMR"/>
    <property type="match status" value="1"/>
</dbReference>
<evidence type="ECO:0000256" key="5">
    <source>
        <dbReference type="ARBA" id="ARBA00022884"/>
    </source>
</evidence>
<feature type="domain" description="Smr" evidence="10">
    <location>
        <begin position="739"/>
        <end position="814"/>
    </location>
</feature>
<feature type="binding site" evidence="7">
    <location>
        <begin position="346"/>
        <end position="353"/>
    </location>
    <ligand>
        <name>ATP</name>
        <dbReference type="ChEBI" id="CHEBI:30616"/>
    </ligand>
</feature>
<evidence type="ECO:0000256" key="1">
    <source>
        <dbReference type="ARBA" id="ARBA00022730"/>
    </source>
</evidence>
<dbReference type="EMBL" id="JBCLPP010000004">
    <property type="protein sequence ID" value="MEY8244421.1"/>
    <property type="molecule type" value="Genomic_DNA"/>
</dbReference>
<dbReference type="SMART" id="SM00533">
    <property type="entry name" value="MUTSd"/>
    <property type="match status" value="1"/>
</dbReference>
<comment type="similarity">
    <text evidence="7">Belongs to the DNA mismatch repair MutS family. MutS2 subfamily.</text>
</comment>
<keyword evidence="12" id="KW-1185">Reference proteome</keyword>